<dbReference type="InterPro" id="IPR010982">
    <property type="entry name" value="Lambda_DNA-bd_dom_sf"/>
</dbReference>
<dbReference type="EMBL" id="CP010802">
    <property type="protein sequence ID" value="ALC17843.1"/>
    <property type="molecule type" value="Genomic_DNA"/>
</dbReference>
<dbReference type="InterPro" id="IPR014710">
    <property type="entry name" value="RmlC-like_jellyroll"/>
</dbReference>
<dbReference type="Gene3D" id="1.10.260.40">
    <property type="entry name" value="lambda repressor-like DNA-binding domains"/>
    <property type="match status" value="1"/>
</dbReference>
<proteinExistence type="predicted"/>
<dbReference type="Pfam" id="PF01381">
    <property type="entry name" value="HTH_3"/>
    <property type="match status" value="1"/>
</dbReference>
<protein>
    <submittedName>
        <fullName evidence="3">Transcriptional regulator, XRE family with cupin sensor</fullName>
    </submittedName>
</protein>
<feature type="domain" description="HTH cro/C1-type" evidence="2">
    <location>
        <begin position="17"/>
        <end position="71"/>
    </location>
</feature>
<dbReference type="Pfam" id="PF07883">
    <property type="entry name" value="Cupin_2"/>
    <property type="match status" value="1"/>
</dbReference>
<evidence type="ECO:0000256" key="1">
    <source>
        <dbReference type="ARBA" id="ARBA00023125"/>
    </source>
</evidence>
<dbReference type="GO" id="GO:0003700">
    <property type="term" value="F:DNA-binding transcription factor activity"/>
    <property type="evidence" value="ECO:0007669"/>
    <property type="project" value="TreeGrafter"/>
</dbReference>
<dbReference type="InterPro" id="IPR011051">
    <property type="entry name" value="RmlC_Cupin_sf"/>
</dbReference>
<dbReference type="InterPro" id="IPR001387">
    <property type="entry name" value="Cro/C1-type_HTH"/>
</dbReference>
<sequence>MENIREEVKELQIGFKIRRLRQERRMTLQDLATATGLSKPLLSQIENEQVIPPLGTLLRISKAFRVALHTFFQEEGSSEKCILVRAGESRRLRRGRSGSQAQTPYTYYSLAYGKKHRNLEPFLIEFETRRWQSELQVSHEGEEFLFLLEGELEFHYGGQVMTLAPGDSVYYDSTEPHGFIAPGEAPTRAVAVLYSREN</sequence>
<reference evidence="3 4" key="1">
    <citation type="submission" date="2015-07" db="EMBL/GenBank/DDBJ databases">
        <title>Isolation and Genomic Characterization of a Novel Halophilic Metal-Reducing Deltaproteobacterium from the Deep Subsurface.</title>
        <authorList>
            <person name="Badalamenti J.P."/>
            <person name="Summers Z.M."/>
            <person name="Gralnick J.A."/>
            <person name="Bond D.R."/>
        </authorList>
    </citation>
    <scope>NUCLEOTIDE SEQUENCE [LARGE SCALE GENOMIC DNA]</scope>
    <source>
        <strain evidence="3 4">WTL</strain>
    </source>
</reference>
<dbReference type="InterPro" id="IPR013096">
    <property type="entry name" value="Cupin_2"/>
</dbReference>
<dbReference type="GO" id="GO:0003677">
    <property type="term" value="F:DNA binding"/>
    <property type="evidence" value="ECO:0007669"/>
    <property type="project" value="UniProtKB-KW"/>
</dbReference>
<dbReference type="PATRIC" id="fig|1603606.3.peg.3364"/>
<dbReference type="SUPFAM" id="SSF51182">
    <property type="entry name" value="RmlC-like cupins"/>
    <property type="match status" value="1"/>
</dbReference>
<dbReference type="SMART" id="SM00530">
    <property type="entry name" value="HTH_XRE"/>
    <property type="match status" value="1"/>
</dbReference>
<dbReference type="CDD" id="cd00093">
    <property type="entry name" value="HTH_XRE"/>
    <property type="match status" value="1"/>
</dbReference>
<dbReference type="PANTHER" id="PTHR46797">
    <property type="entry name" value="HTH-TYPE TRANSCRIPTIONAL REGULATOR"/>
    <property type="match status" value="1"/>
</dbReference>
<dbReference type="GO" id="GO:0005829">
    <property type="term" value="C:cytosol"/>
    <property type="evidence" value="ECO:0007669"/>
    <property type="project" value="TreeGrafter"/>
</dbReference>
<keyword evidence="4" id="KW-1185">Reference proteome</keyword>
<dbReference type="AlphaFoldDB" id="A0A0M3QGH8"/>
<dbReference type="OrthoDB" id="5343295at2"/>
<evidence type="ECO:0000313" key="4">
    <source>
        <dbReference type="Proteomes" id="UP000057158"/>
    </source>
</evidence>
<organism evidence="3 4">
    <name type="scientific">Desulfuromonas soudanensis</name>
    <dbReference type="NCBI Taxonomy" id="1603606"/>
    <lineage>
        <taxon>Bacteria</taxon>
        <taxon>Pseudomonadati</taxon>
        <taxon>Thermodesulfobacteriota</taxon>
        <taxon>Desulfuromonadia</taxon>
        <taxon>Desulfuromonadales</taxon>
        <taxon>Desulfuromonadaceae</taxon>
        <taxon>Desulfuromonas</taxon>
    </lineage>
</organism>
<dbReference type="SUPFAM" id="SSF47413">
    <property type="entry name" value="lambda repressor-like DNA-binding domains"/>
    <property type="match status" value="1"/>
</dbReference>
<dbReference type="PROSITE" id="PS50943">
    <property type="entry name" value="HTH_CROC1"/>
    <property type="match status" value="1"/>
</dbReference>
<dbReference type="Proteomes" id="UP000057158">
    <property type="component" value="Chromosome"/>
</dbReference>
<dbReference type="InterPro" id="IPR050807">
    <property type="entry name" value="TransReg_Diox_bact_type"/>
</dbReference>
<dbReference type="KEGG" id="des:DSOUD_3118"/>
<accession>A0A0M3QGH8</accession>
<keyword evidence="1" id="KW-0238">DNA-binding</keyword>
<evidence type="ECO:0000313" key="3">
    <source>
        <dbReference type="EMBL" id="ALC17843.1"/>
    </source>
</evidence>
<dbReference type="CDD" id="cd02209">
    <property type="entry name" value="cupin_XRE_C"/>
    <property type="match status" value="1"/>
</dbReference>
<name>A0A0M3QGH8_9BACT</name>
<dbReference type="RefSeq" id="WP_053551824.1">
    <property type="nucleotide sequence ID" value="NZ_CP010802.1"/>
</dbReference>
<dbReference type="Gene3D" id="2.60.120.10">
    <property type="entry name" value="Jelly Rolls"/>
    <property type="match status" value="1"/>
</dbReference>
<dbReference type="STRING" id="1603606.DSOUD_3118"/>
<gene>
    <name evidence="3" type="ORF">DSOUD_3118</name>
</gene>
<evidence type="ECO:0000259" key="2">
    <source>
        <dbReference type="PROSITE" id="PS50943"/>
    </source>
</evidence>
<dbReference type="PANTHER" id="PTHR46797:SF19">
    <property type="entry name" value="BLL2473 PROTEIN"/>
    <property type="match status" value="1"/>
</dbReference>